<name>A0A5N6VNB1_9EURO</name>
<dbReference type="GO" id="GO:0003868">
    <property type="term" value="F:4-hydroxyphenylpyruvate dioxygenase activity"/>
    <property type="evidence" value="ECO:0007669"/>
    <property type="project" value="UniProtKB-EC"/>
</dbReference>
<dbReference type="EC" id="1.13.11.27" evidence="2"/>
<dbReference type="Gene3D" id="3.10.180.10">
    <property type="entry name" value="2,3-Dihydroxybiphenyl 1,2-Dioxygenase, domain 1"/>
    <property type="match status" value="1"/>
</dbReference>
<evidence type="ECO:0000256" key="4">
    <source>
        <dbReference type="ARBA" id="ARBA00022964"/>
    </source>
</evidence>
<evidence type="ECO:0000256" key="1">
    <source>
        <dbReference type="ARBA" id="ARBA00005162"/>
    </source>
</evidence>
<sequence>MGVLGCVLKCNLADQCRAMGHDLVFQPHVLKHIQGSGFDAVGAPSISRLRAIINVFTNDIVQTLRKYNILIDFDEGDYLLRIITNHVVERPSVFLEIIQRRNFDGFGAGNFKSLFEAFERDREARGNL</sequence>
<keyword evidence="4" id="KW-0560">Oxidoreductase</keyword>
<dbReference type="SUPFAM" id="SSF54593">
    <property type="entry name" value="Glyoxalase/Bleomycin resistance protein/Dihydroxybiphenyl dioxygenase"/>
    <property type="match status" value="1"/>
</dbReference>
<dbReference type="Proteomes" id="UP000325433">
    <property type="component" value="Unassembled WGS sequence"/>
</dbReference>
<organism evidence="6 7">
    <name type="scientific">Aspergillus transmontanensis</name>
    <dbReference type="NCBI Taxonomy" id="1034304"/>
    <lineage>
        <taxon>Eukaryota</taxon>
        <taxon>Fungi</taxon>
        <taxon>Dikarya</taxon>
        <taxon>Ascomycota</taxon>
        <taxon>Pezizomycotina</taxon>
        <taxon>Eurotiomycetes</taxon>
        <taxon>Eurotiomycetidae</taxon>
        <taxon>Eurotiales</taxon>
        <taxon>Aspergillaceae</taxon>
        <taxon>Aspergillus</taxon>
        <taxon>Aspergillus subgen. Circumdati</taxon>
    </lineage>
</organism>
<comment type="pathway">
    <text evidence="1">Amino-acid degradation; L-phenylalanine degradation; acetoacetate and fumarate from L-phenylalanine: step 3/6.</text>
</comment>
<evidence type="ECO:0000313" key="7">
    <source>
        <dbReference type="Proteomes" id="UP000325433"/>
    </source>
</evidence>
<dbReference type="PANTHER" id="PTHR11959">
    <property type="entry name" value="4-HYDROXYPHENYLPYRUVATE DIOXYGENASE"/>
    <property type="match status" value="1"/>
</dbReference>
<dbReference type="PANTHER" id="PTHR11959:SF1">
    <property type="entry name" value="4-HYDROXYPHENYLPYRUVATE DIOXYGENASE"/>
    <property type="match status" value="1"/>
</dbReference>
<evidence type="ECO:0000313" key="6">
    <source>
        <dbReference type="EMBL" id="KAE8309953.1"/>
    </source>
</evidence>
<dbReference type="GO" id="GO:0006559">
    <property type="term" value="P:L-phenylalanine catabolic process"/>
    <property type="evidence" value="ECO:0007669"/>
    <property type="project" value="UniProtKB-KW"/>
</dbReference>
<evidence type="ECO:0000256" key="5">
    <source>
        <dbReference type="ARBA" id="ARBA00023232"/>
    </source>
</evidence>
<protein>
    <recommendedName>
        <fullName evidence="2">4-hydroxyphenylpyruvate dioxygenase</fullName>
        <ecNumber evidence="2">1.13.11.27</ecNumber>
    </recommendedName>
</protein>
<dbReference type="InterPro" id="IPR005956">
    <property type="entry name" value="4OHPhenylPyrv_dOase"/>
</dbReference>
<keyword evidence="7" id="KW-1185">Reference proteome</keyword>
<reference evidence="7" key="1">
    <citation type="submission" date="2019-04" db="EMBL/GenBank/DDBJ databases">
        <title>Friends and foes A comparative genomics studyof 23 Aspergillus species from section Flavi.</title>
        <authorList>
            <consortium name="DOE Joint Genome Institute"/>
            <person name="Kjaerbolling I."/>
            <person name="Vesth T."/>
            <person name="Frisvad J.C."/>
            <person name="Nybo J.L."/>
            <person name="Theobald S."/>
            <person name="Kildgaard S."/>
            <person name="Isbrandt T."/>
            <person name="Kuo A."/>
            <person name="Sato A."/>
            <person name="Lyhne E.K."/>
            <person name="Kogle M.E."/>
            <person name="Wiebenga A."/>
            <person name="Kun R.S."/>
            <person name="Lubbers R.J."/>
            <person name="Makela M.R."/>
            <person name="Barry K."/>
            <person name="Chovatia M."/>
            <person name="Clum A."/>
            <person name="Daum C."/>
            <person name="Haridas S."/>
            <person name="He G."/>
            <person name="LaButti K."/>
            <person name="Lipzen A."/>
            <person name="Mondo S."/>
            <person name="Riley R."/>
            <person name="Salamov A."/>
            <person name="Simmons B.A."/>
            <person name="Magnuson J.K."/>
            <person name="Henrissat B."/>
            <person name="Mortensen U.H."/>
            <person name="Larsen T.O."/>
            <person name="Devries R.P."/>
            <person name="Grigoriev I.V."/>
            <person name="Machida M."/>
            <person name="Baker S.E."/>
            <person name="Andersen M.R."/>
        </authorList>
    </citation>
    <scope>NUCLEOTIDE SEQUENCE [LARGE SCALE GENOMIC DNA]</scope>
    <source>
        <strain evidence="7">CBS 130015</strain>
    </source>
</reference>
<evidence type="ECO:0000256" key="2">
    <source>
        <dbReference type="ARBA" id="ARBA00013222"/>
    </source>
</evidence>
<evidence type="ECO:0000256" key="3">
    <source>
        <dbReference type="ARBA" id="ARBA00022878"/>
    </source>
</evidence>
<dbReference type="AlphaFoldDB" id="A0A5N6VNB1"/>
<dbReference type="InterPro" id="IPR029068">
    <property type="entry name" value="Glyas_Bleomycin-R_OHBP_Dase"/>
</dbReference>
<keyword evidence="5" id="KW-0585">Phenylalanine catabolism</keyword>
<proteinExistence type="predicted"/>
<accession>A0A5N6VNB1</accession>
<keyword evidence="3" id="KW-0828">Tyrosine catabolism</keyword>
<dbReference type="EMBL" id="ML738359">
    <property type="protein sequence ID" value="KAE8309953.1"/>
    <property type="molecule type" value="Genomic_DNA"/>
</dbReference>
<gene>
    <name evidence="6" type="ORF">BDV41DRAFT_579926</name>
</gene>
<keyword evidence="4" id="KW-0223">Dioxygenase</keyword>
<dbReference type="GO" id="GO:0006572">
    <property type="term" value="P:L-tyrosine catabolic process"/>
    <property type="evidence" value="ECO:0007669"/>
    <property type="project" value="UniProtKB-KW"/>
</dbReference>